<evidence type="ECO:0008006" key="3">
    <source>
        <dbReference type="Google" id="ProtNLM"/>
    </source>
</evidence>
<keyword evidence="2" id="KW-1185">Reference proteome</keyword>
<evidence type="ECO:0000313" key="1">
    <source>
        <dbReference type="EMBL" id="KFF28168.1"/>
    </source>
</evidence>
<evidence type="ECO:0000313" key="2">
    <source>
        <dbReference type="Proteomes" id="UP000028719"/>
    </source>
</evidence>
<comment type="caution">
    <text evidence="1">The sequence shown here is derived from an EMBL/GenBank/DDBJ whole genome shotgun (WGS) entry which is preliminary data.</text>
</comment>
<dbReference type="Proteomes" id="UP000028719">
    <property type="component" value="Unassembled WGS sequence"/>
</dbReference>
<dbReference type="SUPFAM" id="SSF56281">
    <property type="entry name" value="Metallo-hydrolase/oxidoreductase"/>
    <property type="match status" value="1"/>
</dbReference>
<dbReference type="InterPro" id="IPR036866">
    <property type="entry name" value="RibonucZ/Hydroxyglut_hydro"/>
</dbReference>
<organism evidence="1 2">
    <name type="scientific">Chryseobacterium vrystaatense</name>
    <dbReference type="NCBI Taxonomy" id="307480"/>
    <lineage>
        <taxon>Bacteria</taxon>
        <taxon>Pseudomonadati</taxon>
        <taxon>Bacteroidota</taxon>
        <taxon>Flavobacteriia</taxon>
        <taxon>Flavobacteriales</taxon>
        <taxon>Weeksellaceae</taxon>
        <taxon>Chryseobacterium group</taxon>
        <taxon>Chryseobacterium</taxon>
    </lineage>
</organism>
<accession>A0ABR4USH5</accession>
<gene>
    <name evidence="1" type="ORF">IW16_02835</name>
</gene>
<dbReference type="EMBL" id="JPRI01000001">
    <property type="protein sequence ID" value="KFF28168.1"/>
    <property type="molecule type" value="Genomic_DNA"/>
</dbReference>
<dbReference type="RefSeq" id="WP_034739474.1">
    <property type="nucleotide sequence ID" value="NZ_JPRI01000001.1"/>
</dbReference>
<reference evidence="1 2" key="1">
    <citation type="submission" date="2014-07" db="EMBL/GenBank/DDBJ databases">
        <title>Genome of Chryseobacterium vrystaatense LMG 22846.</title>
        <authorList>
            <person name="Pipes S.E."/>
            <person name="Stropko S.J."/>
            <person name="Newman J.D."/>
        </authorList>
    </citation>
    <scope>NUCLEOTIDE SEQUENCE [LARGE SCALE GENOMIC DNA]</scope>
    <source>
        <strain evidence="1 2">LMG 22846</strain>
    </source>
</reference>
<proteinExistence type="predicted"/>
<sequence length="325" mass="36893">MTYFVENINEITLDVFTIGYSEKGESQVILLYDNIKNQCLFCFVIDCYSTATFHKTKDILDQYNISNIDYFIWTHTDEDHSVGIDILVDNYCSAKTNFYLPEGVDGSESDVFSYSDDIKNCLEKINSLNKNQNYSVHTLTLPTGGNLEIARKTIKEEKTTKQFNFQVFCVAPFSAIIRRRKLAKEAGVTHINANDFSIATVFKVGELSLLFSGDIENQTINLIPDYHFEGLSYVKTPHHTSNTSTKLLDKIGNSFDGIKIPTAVTTTYKVFNLPKSELIEEYRKFVTSFNSTGRGTEGYGCVKTVFNVIKKEYTEELIGDAIKHF</sequence>
<dbReference type="Gene3D" id="3.60.15.10">
    <property type="entry name" value="Ribonuclease Z/Hydroxyacylglutathione hydrolase-like"/>
    <property type="match status" value="1"/>
</dbReference>
<protein>
    <recommendedName>
        <fullName evidence="3">Metallo-beta-lactamase superfamily protein</fullName>
    </recommendedName>
</protein>
<name>A0ABR4USH5_9FLAO</name>